<dbReference type="Ensembl" id="ENSMNET00000060593.1">
    <property type="protein sequence ID" value="ENSMNEP00000036132.1"/>
    <property type="gene ID" value="ENSMNEG00000041203.1"/>
</dbReference>
<dbReference type="Proteomes" id="UP000233120">
    <property type="component" value="Unassembled WGS sequence"/>
</dbReference>
<accession>A0A2K6DJN2</accession>
<evidence type="ECO:0000313" key="3">
    <source>
        <dbReference type="Proteomes" id="UP000233120"/>
    </source>
</evidence>
<name>A0A2K6DJN2_MACNE</name>
<reference evidence="2" key="2">
    <citation type="submission" date="2025-09" db="UniProtKB">
        <authorList>
            <consortium name="Ensembl"/>
        </authorList>
    </citation>
    <scope>IDENTIFICATION</scope>
</reference>
<sequence length="131" mass="14257">MAIVYSISTCCFLVLDNKKNYLPEPFTPDKPLPINAFSFSTDRRPGEGCWGPSGEGSTREKKCLGEGKSKPRLRLGAVWSRAGLRGYTVHPYNKGNGCVGTCPEMEHCRSATLAPPGSLLEMQAPAPPNTW</sequence>
<dbReference type="OMA" id="DNKKNCL"/>
<reference evidence="2" key="1">
    <citation type="submission" date="2025-08" db="UniProtKB">
        <authorList>
            <consortium name="Ensembl"/>
        </authorList>
    </citation>
    <scope>IDENTIFICATION</scope>
</reference>
<evidence type="ECO:0000256" key="1">
    <source>
        <dbReference type="SAM" id="MobiDB-lite"/>
    </source>
</evidence>
<organism evidence="2 3">
    <name type="scientific">Macaca nemestrina</name>
    <name type="common">Pig-tailed macaque</name>
    <dbReference type="NCBI Taxonomy" id="9545"/>
    <lineage>
        <taxon>Eukaryota</taxon>
        <taxon>Metazoa</taxon>
        <taxon>Chordata</taxon>
        <taxon>Craniata</taxon>
        <taxon>Vertebrata</taxon>
        <taxon>Euteleostomi</taxon>
        <taxon>Mammalia</taxon>
        <taxon>Eutheria</taxon>
        <taxon>Euarchontoglires</taxon>
        <taxon>Primates</taxon>
        <taxon>Haplorrhini</taxon>
        <taxon>Catarrhini</taxon>
        <taxon>Cercopithecidae</taxon>
        <taxon>Cercopithecinae</taxon>
        <taxon>Macaca</taxon>
    </lineage>
</organism>
<keyword evidence="3" id="KW-1185">Reference proteome</keyword>
<dbReference type="GeneTree" id="ENSGT00910000146968"/>
<feature type="region of interest" description="Disordered" evidence="1">
    <location>
        <begin position="37"/>
        <end position="64"/>
    </location>
</feature>
<dbReference type="Bgee" id="ENSMNEG00000041203">
    <property type="expression patterns" value="Expressed in temporal lobe and 12 other cell types or tissues"/>
</dbReference>
<proteinExistence type="predicted"/>
<protein>
    <submittedName>
        <fullName evidence="2">Uncharacterized protein</fullName>
    </submittedName>
</protein>
<dbReference type="AlphaFoldDB" id="A0A2K6DJN2"/>
<evidence type="ECO:0000313" key="2">
    <source>
        <dbReference type="Ensembl" id="ENSMNEP00000036132.1"/>
    </source>
</evidence>